<comment type="subcellular location">
    <subcellularLocation>
        <location evidence="1">Cell membrane</location>
        <topology evidence="1">Multi-pass membrane protein</topology>
    </subcellularLocation>
</comment>
<evidence type="ECO:0000256" key="5">
    <source>
        <dbReference type="ARBA" id="ARBA00023136"/>
    </source>
</evidence>
<gene>
    <name evidence="7" type="ORF">R4Z09_04215</name>
</gene>
<sequence>MKFILQLFFIWLIYAVSDYIVSFLDLPIPASVFGMILLFLLLVSGIVKVQYIEKATTFLNKHLAFFFIPFAVGLMNYGGLIQTSGIQLLIMIFVSSVIGLLVTSGLTQFLARRAVSKHEHKHEQSNFH</sequence>
<dbReference type="RefSeq" id="WP_338451118.1">
    <property type="nucleotide sequence ID" value="NZ_CP137640.1"/>
</dbReference>
<dbReference type="InterPro" id="IPR005538">
    <property type="entry name" value="LrgA/CidA"/>
</dbReference>
<evidence type="ECO:0000256" key="2">
    <source>
        <dbReference type="ARBA" id="ARBA00022475"/>
    </source>
</evidence>
<feature type="transmembrane region" description="Helical" evidence="6">
    <location>
        <begin position="86"/>
        <end position="111"/>
    </location>
</feature>
<evidence type="ECO:0000256" key="4">
    <source>
        <dbReference type="ARBA" id="ARBA00022989"/>
    </source>
</evidence>
<feature type="transmembrane region" description="Helical" evidence="6">
    <location>
        <begin position="63"/>
        <end position="80"/>
    </location>
</feature>
<evidence type="ECO:0000313" key="7">
    <source>
        <dbReference type="EMBL" id="WVX82214.1"/>
    </source>
</evidence>
<dbReference type="Proteomes" id="UP001357223">
    <property type="component" value="Chromosome"/>
</dbReference>
<dbReference type="EMBL" id="CP137640">
    <property type="protein sequence ID" value="WVX82214.1"/>
    <property type="molecule type" value="Genomic_DNA"/>
</dbReference>
<keyword evidence="3 6" id="KW-0812">Transmembrane</keyword>
<evidence type="ECO:0000313" key="8">
    <source>
        <dbReference type="Proteomes" id="UP001357223"/>
    </source>
</evidence>
<dbReference type="PANTHER" id="PTHR33931:SF2">
    <property type="entry name" value="HOLIN-LIKE PROTEIN CIDA"/>
    <property type="match status" value="1"/>
</dbReference>
<keyword evidence="5 6" id="KW-0472">Membrane</keyword>
<keyword evidence="2" id="KW-1003">Cell membrane</keyword>
<name>A0ABZ2CEL9_9BACI</name>
<protein>
    <submittedName>
        <fullName evidence="7">CidA/LrgA family protein</fullName>
    </submittedName>
</protein>
<evidence type="ECO:0000256" key="3">
    <source>
        <dbReference type="ARBA" id="ARBA00022692"/>
    </source>
</evidence>
<reference evidence="7 8" key="1">
    <citation type="submission" date="2023-10" db="EMBL/GenBank/DDBJ databases">
        <title>Niallia locisalis sp.nov. isolated from a salt pond sample.</title>
        <authorList>
            <person name="Li X.-J."/>
            <person name="Dong L."/>
        </authorList>
    </citation>
    <scope>NUCLEOTIDE SEQUENCE [LARGE SCALE GENOMIC DNA]</scope>
    <source>
        <strain evidence="7 8">DSM 29761</strain>
    </source>
</reference>
<dbReference type="Pfam" id="PF03788">
    <property type="entry name" value="LrgA"/>
    <property type="match status" value="1"/>
</dbReference>
<feature type="transmembrane region" description="Helical" evidence="6">
    <location>
        <begin position="27"/>
        <end position="51"/>
    </location>
</feature>
<accession>A0ABZ2CEL9</accession>
<proteinExistence type="predicted"/>
<evidence type="ECO:0000256" key="6">
    <source>
        <dbReference type="SAM" id="Phobius"/>
    </source>
</evidence>
<dbReference type="PANTHER" id="PTHR33931">
    <property type="entry name" value="HOLIN-LIKE PROTEIN CIDA-RELATED"/>
    <property type="match status" value="1"/>
</dbReference>
<keyword evidence="4 6" id="KW-1133">Transmembrane helix</keyword>
<keyword evidence="8" id="KW-1185">Reference proteome</keyword>
<evidence type="ECO:0000256" key="1">
    <source>
        <dbReference type="ARBA" id="ARBA00004651"/>
    </source>
</evidence>
<organism evidence="7 8">
    <name type="scientific">Niallia oryzisoli</name>
    <dbReference type="NCBI Taxonomy" id="1737571"/>
    <lineage>
        <taxon>Bacteria</taxon>
        <taxon>Bacillati</taxon>
        <taxon>Bacillota</taxon>
        <taxon>Bacilli</taxon>
        <taxon>Bacillales</taxon>
        <taxon>Bacillaceae</taxon>
        <taxon>Niallia</taxon>
    </lineage>
</organism>